<keyword evidence="2" id="KW-1185">Reference proteome</keyword>
<dbReference type="Proteomes" id="UP001153334">
    <property type="component" value="Unassembled WGS sequence"/>
</dbReference>
<evidence type="ECO:0000313" key="2">
    <source>
        <dbReference type="Proteomes" id="UP001153334"/>
    </source>
</evidence>
<proteinExistence type="predicted"/>
<accession>A0ACC2I006</accession>
<sequence>MVDTMEYTDEQIKLVLDRTVRIVPQAETCRIYDQVAKAFQQKFGIEEAKQAWALARGRSLALSPESQGGAGAAIATVPNMSRTANELYPQAGSTSTKCWPCQPK</sequence>
<evidence type="ECO:0000313" key="1">
    <source>
        <dbReference type="EMBL" id="KAJ8108440.1"/>
    </source>
</evidence>
<comment type="caution">
    <text evidence="1">The sequence shown here is derived from an EMBL/GenBank/DDBJ whole genome shotgun (WGS) entry which is preliminary data.</text>
</comment>
<reference evidence="1" key="1">
    <citation type="submission" date="2022-11" db="EMBL/GenBank/DDBJ databases">
        <title>Genome Sequence of Nemania bipapillata.</title>
        <authorList>
            <person name="Buettner E."/>
        </authorList>
    </citation>
    <scope>NUCLEOTIDE SEQUENCE</scope>
    <source>
        <strain evidence="1">CP14</strain>
    </source>
</reference>
<name>A0ACC2I006_9PEZI</name>
<protein>
    <submittedName>
        <fullName evidence="1">Uncharacterized protein</fullName>
    </submittedName>
</protein>
<dbReference type="EMBL" id="JAPESX010002289">
    <property type="protein sequence ID" value="KAJ8108440.1"/>
    <property type="molecule type" value="Genomic_DNA"/>
</dbReference>
<gene>
    <name evidence="1" type="ORF">ONZ43_g6424</name>
</gene>
<organism evidence="1 2">
    <name type="scientific">Nemania bipapillata</name>
    <dbReference type="NCBI Taxonomy" id="110536"/>
    <lineage>
        <taxon>Eukaryota</taxon>
        <taxon>Fungi</taxon>
        <taxon>Dikarya</taxon>
        <taxon>Ascomycota</taxon>
        <taxon>Pezizomycotina</taxon>
        <taxon>Sordariomycetes</taxon>
        <taxon>Xylariomycetidae</taxon>
        <taxon>Xylariales</taxon>
        <taxon>Xylariaceae</taxon>
        <taxon>Nemania</taxon>
    </lineage>
</organism>